<sequence length="43" mass="5175">MHFLVNKTRPMWQILISNSYKVVKLIMKKNLALLQVRRCILHP</sequence>
<protein>
    <submittedName>
        <fullName evidence="1">Uncharacterized protein</fullName>
    </submittedName>
</protein>
<evidence type="ECO:0000313" key="1">
    <source>
        <dbReference type="EMBL" id="JAE22803.1"/>
    </source>
</evidence>
<accession>A0A0A9GQ38</accession>
<proteinExistence type="predicted"/>
<name>A0A0A9GQ38_ARUDO</name>
<dbReference type="AlphaFoldDB" id="A0A0A9GQ38"/>
<reference evidence="1" key="2">
    <citation type="journal article" date="2015" name="Data Brief">
        <title>Shoot transcriptome of the giant reed, Arundo donax.</title>
        <authorList>
            <person name="Barrero R.A."/>
            <person name="Guerrero F.D."/>
            <person name="Moolhuijzen P."/>
            <person name="Goolsby J.A."/>
            <person name="Tidwell J."/>
            <person name="Bellgard S.E."/>
            <person name="Bellgard M.I."/>
        </authorList>
    </citation>
    <scope>NUCLEOTIDE SEQUENCE</scope>
    <source>
        <tissue evidence="1">Shoot tissue taken approximately 20 cm above the soil surface</tissue>
    </source>
</reference>
<reference evidence="1" key="1">
    <citation type="submission" date="2014-09" db="EMBL/GenBank/DDBJ databases">
        <authorList>
            <person name="Magalhaes I.L.F."/>
            <person name="Oliveira U."/>
            <person name="Santos F.R."/>
            <person name="Vidigal T.H.D.A."/>
            <person name="Brescovit A.D."/>
            <person name="Santos A.J."/>
        </authorList>
    </citation>
    <scope>NUCLEOTIDE SEQUENCE</scope>
    <source>
        <tissue evidence="1">Shoot tissue taken approximately 20 cm above the soil surface</tissue>
    </source>
</reference>
<dbReference type="EMBL" id="GBRH01175093">
    <property type="protein sequence ID" value="JAE22803.1"/>
    <property type="molecule type" value="Transcribed_RNA"/>
</dbReference>
<organism evidence="1">
    <name type="scientific">Arundo donax</name>
    <name type="common">Giant reed</name>
    <name type="synonym">Donax arundinaceus</name>
    <dbReference type="NCBI Taxonomy" id="35708"/>
    <lineage>
        <taxon>Eukaryota</taxon>
        <taxon>Viridiplantae</taxon>
        <taxon>Streptophyta</taxon>
        <taxon>Embryophyta</taxon>
        <taxon>Tracheophyta</taxon>
        <taxon>Spermatophyta</taxon>
        <taxon>Magnoliopsida</taxon>
        <taxon>Liliopsida</taxon>
        <taxon>Poales</taxon>
        <taxon>Poaceae</taxon>
        <taxon>PACMAD clade</taxon>
        <taxon>Arundinoideae</taxon>
        <taxon>Arundineae</taxon>
        <taxon>Arundo</taxon>
    </lineage>
</organism>